<protein>
    <submittedName>
        <fullName evidence="1">Uncharacterized protein</fullName>
    </submittedName>
</protein>
<accession>A0AA38PNB5</accession>
<organism evidence="1 2">
    <name type="scientific">Lentinula detonsa</name>
    <dbReference type="NCBI Taxonomy" id="2804962"/>
    <lineage>
        <taxon>Eukaryota</taxon>
        <taxon>Fungi</taxon>
        <taxon>Dikarya</taxon>
        <taxon>Basidiomycota</taxon>
        <taxon>Agaricomycotina</taxon>
        <taxon>Agaricomycetes</taxon>
        <taxon>Agaricomycetidae</taxon>
        <taxon>Agaricales</taxon>
        <taxon>Marasmiineae</taxon>
        <taxon>Omphalotaceae</taxon>
        <taxon>Lentinula</taxon>
    </lineage>
</organism>
<evidence type="ECO:0000313" key="2">
    <source>
        <dbReference type="Proteomes" id="UP001163850"/>
    </source>
</evidence>
<dbReference type="EMBL" id="MU802903">
    <property type="protein sequence ID" value="KAJ3978629.1"/>
    <property type="molecule type" value="Genomic_DNA"/>
</dbReference>
<reference evidence="1" key="1">
    <citation type="submission" date="2022-08" db="EMBL/GenBank/DDBJ databases">
        <authorList>
            <consortium name="DOE Joint Genome Institute"/>
            <person name="Min B."/>
            <person name="Riley R."/>
            <person name="Sierra-Patev S."/>
            <person name="Naranjo-Ortiz M."/>
            <person name="Looney B."/>
            <person name="Konkel Z."/>
            <person name="Slot J.C."/>
            <person name="Sakamoto Y."/>
            <person name="Steenwyk J.L."/>
            <person name="Rokas A."/>
            <person name="Carro J."/>
            <person name="Camarero S."/>
            <person name="Ferreira P."/>
            <person name="Molpeceres G."/>
            <person name="Ruiz-Duenas F.J."/>
            <person name="Serrano A."/>
            <person name="Henrissat B."/>
            <person name="Drula E."/>
            <person name="Hughes K.W."/>
            <person name="Mata J.L."/>
            <person name="Ishikawa N.K."/>
            <person name="Vargas-Isla R."/>
            <person name="Ushijima S."/>
            <person name="Smith C.A."/>
            <person name="Ahrendt S."/>
            <person name="Andreopoulos W."/>
            <person name="He G."/>
            <person name="Labutti K."/>
            <person name="Lipzen A."/>
            <person name="Ng V."/>
            <person name="Sandor L."/>
            <person name="Barry K."/>
            <person name="Martinez A.T."/>
            <person name="Xiao Y."/>
            <person name="Gibbons J.G."/>
            <person name="Terashima K."/>
            <person name="Hibbett D.S."/>
            <person name="Grigoriev I.V."/>
        </authorList>
    </citation>
    <scope>NUCLEOTIDE SEQUENCE</scope>
    <source>
        <strain evidence="1">TFB7829</strain>
    </source>
</reference>
<name>A0AA38PNB5_9AGAR</name>
<sequence>MSASKFIKLNTSTETPTLGLAKEAHHCQFQHAMRAGSKESTKERSSFLISFIRIIKVFQQLYPLTGFFSHPSVLSTLKVLGPCFRGGDEMADVAHEWSEGFEIQLKQLKLQPKLHGND</sequence>
<evidence type="ECO:0000313" key="1">
    <source>
        <dbReference type="EMBL" id="KAJ3978629.1"/>
    </source>
</evidence>
<dbReference type="Proteomes" id="UP001163850">
    <property type="component" value="Unassembled WGS sequence"/>
</dbReference>
<comment type="caution">
    <text evidence="1">The sequence shown here is derived from an EMBL/GenBank/DDBJ whole genome shotgun (WGS) entry which is preliminary data.</text>
</comment>
<proteinExistence type="predicted"/>
<dbReference type="AlphaFoldDB" id="A0AA38PNB5"/>
<gene>
    <name evidence="1" type="ORF">F5890DRAFT_1479198</name>
</gene>